<dbReference type="PROSITE" id="PS50005">
    <property type="entry name" value="TPR"/>
    <property type="match status" value="1"/>
</dbReference>
<dbReference type="PANTHER" id="PTHR12558:SF13">
    <property type="entry name" value="CELL DIVISION CYCLE PROTEIN 27 HOMOLOG"/>
    <property type="match status" value="1"/>
</dbReference>
<dbReference type="Gene3D" id="1.25.40.10">
    <property type="entry name" value="Tetratricopeptide repeat domain"/>
    <property type="match status" value="1"/>
</dbReference>
<evidence type="ECO:0000313" key="2">
    <source>
        <dbReference type="EMBL" id="OGZ47232.1"/>
    </source>
</evidence>
<proteinExistence type="predicted"/>
<dbReference type="InterPro" id="IPR019734">
    <property type="entry name" value="TPR_rpt"/>
</dbReference>
<dbReference type="AlphaFoldDB" id="A0A1G2GAT5"/>
<name>A0A1G2GAT5_9BACT</name>
<feature type="repeat" description="TPR" evidence="1">
    <location>
        <begin position="195"/>
        <end position="228"/>
    </location>
</feature>
<organism evidence="2 3">
    <name type="scientific">Candidatus Ryanbacteria bacterium RIFCSPHIGHO2_02_FULL_45_13b</name>
    <dbReference type="NCBI Taxonomy" id="1802117"/>
    <lineage>
        <taxon>Bacteria</taxon>
        <taxon>Candidatus Ryaniibacteriota</taxon>
    </lineage>
</organism>
<sequence>MKKLIIIVIVILVAAGTFFVWQKGWFGFGEGDTVVLREDLPPAPGGYKTIHEDPAVVAEIPIDVAVTYREGFEEIIKTIEEHPDSFGAWFNMGSIKSVFGDYKGAEEAWLYATEISPLQARSLINLADLYQNKLKDYKKAEWAYVLALERHDASVDAVILYRELASLYRFSYTEKKELAISILEQALDMNLGNDSELLALAGMWAWEDGNFEKATSFYEQFLAQNPDQEEAKKDLERIRKRESLLKQ</sequence>
<dbReference type="STRING" id="1802117.A3J54_01340"/>
<gene>
    <name evidence="2" type="ORF">A3J54_01340</name>
</gene>
<dbReference type="PANTHER" id="PTHR12558">
    <property type="entry name" value="CELL DIVISION CYCLE 16,23,27"/>
    <property type="match status" value="1"/>
</dbReference>
<accession>A0A1G2GAT5</accession>
<evidence type="ECO:0000313" key="3">
    <source>
        <dbReference type="Proteomes" id="UP000176576"/>
    </source>
</evidence>
<reference evidence="2 3" key="1">
    <citation type="journal article" date="2016" name="Nat. Commun.">
        <title>Thousands of microbial genomes shed light on interconnected biogeochemical processes in an aquifer system.</title>
        <authorList>
            <person name="Anantharaman K."/>
            <person name="Brown C.T."/>
            <person name="Hug L.A."/>
            <person name="Sharon I."/>
            <person name="Castelle C.J."/>
            <person name="Probst A.J."/>
            <person name="Thomas B.C."/>
            <person name="Singh A."/>
            <person name="Wilkins M.J."/>
            <person name="Karaoz U."/>
            <person name="Brodie E.L."/>
            <person name="Williams K.H."/>
            <person name="Hubbard S.S."/>
            <person name="Banfield J.F."/>
        </authorList>
    </citation>
    <scope>NUCLEOTIDE SEQUENCE [LARGE SCALE GENOMIC DNA]</scope>
</reference>
<protein>
    <submittedName>
        <fullName evidence="2">Uncharacterized protein</fullName>
    </submittedName>
</protein>
<dbReference type="SUPFAM" id="SSF48452">
    <property type="entry name" value="TPR-like"/>
    <property type="match status" value="1"/>
</dbReference>
<keyword evidence="1" id="KW-0802">TPR repeat</keyword>
<dbReference type="EMBL" id="MHNN01000003">
    <property type="protein sequence ID" value="OGZ47232.1"/>
    <property type="molecule type" value="Genomic_DNA"/>
</dbReference>
<dbReference type="Proteomes" id="UP000176576">
    <property type="component" value="Unassembled WGS sequence"/>
</dbReference>
<dbReference type="InterPro" id="IPR011990">
    <property type="entry name" value="TPR-like_helical_dom_sf"/>
</dbReference>
<evidence type="ECO:0000256" key="1">
    <source>
        <dbReference type="PROSITE-ProRule" id="PRU00339"/>
    </source>
</evidence>
<comment type="caution">
    <text evidence="2">The sequence shown here is derived from an EMBL/GenBank/DDBJ whole genome shotgun (WGS) entry which is preliminary data.</text>
</comment>